<dbReference type="InterPro" id="IPR041577">
    <property type="entry name" value="RT_RNaseH_2"/>
</dbReference>
<dbReference type="EMBL" id="AVOT02057444">
    <property type="protein sequence ID" value="MBW0551548.1"/>
    <property type="molecule type" value="Genomic_DNA"/>
</dbReference>
<evidence type="ECO:0000313" key="3">
    <source>
        <dbReference type="EMBL" id="MBW0551548.1"/>
    </source>
</evidence>
<accession>A0A9Q3IX15</accession>
<dbReference type="PANTHER" id="PTHR37984:SF5">
    <property type="entry name" value="PROTEIN NYNRIN-LIKE"/>
    <property type="match status" value="1"/>
</dbReference>
<evidence type="ECO:0000259" key="2">
    <source>
        <dbReference type="Pfam" id="PF17919"/>
    </source>
</evidence>
<dbReference type="CDD" id="cd09274">
    <property type="entry name" value="RNase_HI_RT_Ty3"/>
    <property type="match status" value="1"/>
</dbReference>
<dbReference type="Gene3D" id="3.10.10.10">
    <property type="entry name" value="HIV Type 1 Reverse Transcriptase, subunit A, domain 1"/>
    <property type="match status" value="1"/>
</dbReference>
<reference evidence="3" key="1">
    <citation type="submission" date="2021-03" db="EMBL/GenBank/DDBJ databases">
        <title>Draft genome sequence of rust myrtle Austropuccinia psidii MF-1, a brazilian biotype.</title>
        <authorList>
            <person name="Quecine M.C."/>
            <person name="Pachon D.M.R."/>
            <person name="Bonatelli M.L."/>
            <person name="Correr F.H."/>
            <person name="Franceschini L.M."/>
            <person name="Leite T.F."/>
            <person name="Margarido G.R.A."/>
            <person name="Almeida C.A."/>
            <person name="Ferrarezi J.A."/>
            <person name="Labate C.A."/>
        </authorList>
    </citation>
    <scope>NUCLEOTIDE SEQUENCE</scope>
    <source>
        <strain evidence="3">MF-1</strain>
    </source>
</reference>
<dbReference type="InterPro" id="IPR043502">
    <property type="entry name" value="DNA/RNA_pol_sf"/>
</dbReference>
<dbReference type="AlphaFoldDB" id="A0A9Q3IX15"/>
<dbReference type="PANTHER" id="PTHR37984">
    <property type="entry name" value="PROTEIN CBG26694"/>
    <property type="match status" value="1"/>
</dbReference>
<gene>
    <name evidence="3" type="ORF">O181_091263</name>
</gene>
<dbReference type="SUPFAM" id="SSF56672">
    <property type="entry name" value="DNA/RNA polymerases"/>
    <property type="match status" value="1"/>
</dbReference>
<keyword evidence="1" id="KW-0511">Multifunctional enzyme</keyword>
<dbReference type="OrthoDB" id="2505288at2759"/>
<sequence>MVPFVCVLTTALNAVTRKNRNPVSPMNQLLTIFNGFTIFSKIDLCDAYNILRIKEGDEHLMAFRAKYGIYGYLIMPFGLTNAPASFQNLEAPSQFQVLKEAFTTAPILPHCNPSLPTIGDTDAPDYALEAVLSQVNDSGKSPISFDSRKLLPAELNYEIHGKEHLGIAWALKCQRSFLLSLSNPFKVLTYHSFLQHFMSSNVLTCCQNHWAEFHSDFHFTINYHPGRLATLPDALPRWDDMFLERGPDLISNNPKNVHQVIKQDGIQESKFFSIKAEIFSELAYQIQKEVWQEKDHK</sequence>
<dbReference type="Gene3D" id="3.30.70.270">
    <property type="match status" value="1"/>
</dbReference>
<evidence type="ECO:0000256" key="1">
    <source>
        <dbReference type="ARBA" id="ARBA00023268"/>
    </source>
</evidence>
<evidence type="ECO:0000313" key="4">
    <source>
        <dbReference type="Proteomes" id="UP000765509"/>
    </source>
</evidence>
<name>A0A9Q3IX15_9BASI</name>
<dbReference type="Proteomes" id="UP000765509">
    <property type="component" value="Unassembled WGS sequence"/>
</dbReference>
<dbReference type="InterPro" id="IPR043128">
    <property type="entry name" value="Rev_trsase/Diguanyl_cyclase"/>
</dbReference>
<protein>
    <recommendedName>
        <fullName evidence="2">Reverse transcriptase/retrotransposon-derived protein RNase H-like domain-containing protein</fullName>
    </recommendedName>
</protein>
<dbReference type="Pfam" id="PF17919">
    <property type="entry name" value="RT_RNaseH_2"/>
    <property type="match status" value="1"/>
</dbReference>
<dbReference type="InterPro" id="IPR050951">
    <property type="entry name" value="Retrovirus_Pol_polyprotein"/>
</dbReference>
<dbReference type="GO" id="GO:0003824">
    <property type="term" value="F:catalytic activity"/>
    <property type="evidence" value="ECO:0007669"/>
    <property type="project" value="UniProtKB-KW"/>
</dbReference>
<organism evidence="3 4">
    <name type="scientific">Austropuccinia psidii MF-1</name>
    <dbReference type="NCBI Taxonomy" id="1389203"/>
    <lineage>
        <taxon>Eukaryota</taxon>
        <taxon>Fungi</taxon>
        <taxon>Dikarya</taxon>
        <taxon>Basidiomycota</taxon>
        <taxon>Pucciniomycotina</taxon>
        <taxon>Pucciniomycetes</taxon>
        <taxon>Pucciniales</taxon>
        <taxon>Sphaerophragmiaceae</taxon>
        <taxon>Austropuccinia</taxon>
    </lineage>
</organism>
<feature type="domain" description="Reverse transcriptase/retrotransposon-derived protein RNase H-like" evidence="2">
    <location>
        <begin position="93"/>
        <end position="186"/>
    </location>
</feature>
<keyword evidence="4" id="KW-1185">Reference proteome</keyword>
<proteinExistence type="predicted"/>
<comment type="caution">
    <text evidence="3">The sequence shown here is derived from an EMBL/GenBank/DDBJ whole genome shotgun (WGS) entry which is preliminary data.</text>
</comment>